<evidence type="ECO:0000256" key="1">
    <source>
        <dbReference type="SAM" id="MobiDB-lite"/>
    </source>
</evidence>
<dbReference type="OrthoDB" id="9526876at2759"/>
<reference evidence="3" key="1">
    <citation type="submission" date="2025-08" db="UniProtKB">
        <authorList>
            <consortium name="RefSeq"/>
        </authorList>
    </citation>
    <scope>IDENTIFICATION</scope>
    <source>
        <tissue evidence="3">Kidney</tissue>
    </source>
</reference>
<dbReference type="GeneID" id="105997063"/>
<evidence type="ECO:0000313" key="2">
    <source>
        <dbReference type="Proteomes" id="UP000081671"/>
    </source>
</evidence>
<organism evidence="2 3">
    <name type="scientific">Dipodomys ordii</name>
    <name type="common">Ord's kangaroo rat</name>
    <dbReference type="NCBI Taxonomy" id="10020"/>
    <lineage>
        <taxon>Eukaryota</taxon>
        <taxon>Metazoa</taxon>
        <taxon>Chordata</taxon>
        <taxon>Craniata</taxon>
        <taxon>Vertebrata</taxon>
        <taxon>Euteleostomi</taxon>
        <taxon>Mammalia</taxon>
        <taxon>Eutheria</taxon>
        <taxon>Euarchontoglires</taxon>
        <taxon>Glires</taxon>
        <taxon>Rodentia</taxon>
        <taxon>Castorimorpha</taxon>
        <taxon>Heteromyidae</taxon>
        <taxon>Dipodomyinae</taxon>
        <taxon>Dipodomys</taxon>
    </lineage>
</organism>
<proteinExistence type="predicted"/>
<gene>
    <name evidence="3" type="primary">LOC105997063</name>
</gene>
<dbReference type="AlphaFoldDB" id="A0A1S3GEX0"/>
<evidence type="ECO:0000313" key="3">
    <source>
        <dbReference type="RefSeq" id="XP_012886794.1"/>
    </source>
</evidence>
<sequence>MHRLAWAHVSKDPRIAAGQQSPLEKQILNLGGVHTTAARQLITQKCQEEHETLCKEQAVSLDYWLARAESYYNERMLEMMTAEKGTELKTEVKNRGTKERIEEPKQYCWLPKRDRKQIERHIHGTEQAKEFKNKICRQPQPPSETTLPKIVPEKPCVPKSQRRKQVNEREQRQIKDHQERMTRGREIIEEKLKDRILRKSQEQLPTPEKCKRVKKDIKEFERVIVYPLYQPSNRSLIKVNILMEKSENREEVNIDLKSCERKFLAVPPFMRSQIRQIKN</sequence>
<feature type="region of interest" description="Disordered" evidence="1">
    <location>
        <begin position="157"/>
        <end position="179"/>
    </location>
</feature>
<dbReference type="Pfam" id="PF17658">
    <property type="entry name" value="DUF5520"/>
    <property type="match status" value="1"/>
</dbReference>
<dbReference type="InterPro" id="IPR040005">
    <property type="entry name" value="Polr1has"/>
</dbReference>
<accession>A0A1S3GEX0</accession>
<dbReference type="PANTHER" id="PTHR41403:SF3">
    <property type="entry name" value="ZNRD1 ANTISENSE RNA 1-RELATED"/>
    <property type="match status" value="1"/>
</dbReference>
<dbReference type="Proteomes" id="UP000081671">
    <property type="component" value="Unplaced"/>
</dbReference>
<dbReference type="InterPro" id="IPR040721">
    <property type="entry name" value="DUF5520"/>
</dbReference>
<keyword evidence="2" id="KW-1185">Reference proteome</keyword>
<dbReference type="PANTHER" id="PTHR41403">
    <property type="entry name" value="RCG43477-RELATED"/>
    <property type="match status" value="1"/>
</dbReference>
<dbReference type="InParanoid" id="A0A1S3GEX0"/>
<protein>
    <submittedName>
        <fullName evidence="3">Uncharacterized protein</fullName>
    </submittedName>
</protein>
<dbReference type="KEGG" id="dord:105997063"/>
<name>A0A1S3GEX0_DIPOR</name>
<feature type="compositionally biased region" description="Basic and acidic residues" evidence="1">
    <location>
        <begin position="165"/>
        <end position="179"/>
    </location>
</feature>
<dbReference type="RefSeq" id="XP_012886794.1">
    <property type="nucleotide sequence ID" value="XM_013031340.1"/>
</dbReference>